<dbReference type="InterPro" id="IPR038653">
    <property type="entry name" value="Put_CMD_sf"/>
</dbReference>
<evidence type="ECO:0000313" key="2">
    <source>
        <dbReference type="Proteomes" id="UP000326380"/>
    </source>
</evidence>
<comment type="caution">
    <text evidence="1">The sequence shown here is derived from an EMBL/GenBank/DDBJ whole genome shotgun (WGS) entry which is preliminary data.</text>
</comment>
<proteinExistence type="predicted"/>
<evidence type="ECO:0000313" key="1">
    <source>
        <dbReference type="EMBL" id="KAA9338177.1"/>
    </source>
</evidence>
<sequence length="307" mass="31969">MKRLLLPLLAFLTLGASASVAQTMPVPQGTLENWVTRNGAEAPQGWQTTDDLIAGVFGLPITSGTVAKSTDKHGGTFAAKLETKTAPLIGTVPGLLILGNSLNLSSDFPGGAPFTSRPANMQFYYKLAGASAVADSASISVFLTKTTAGVTQEVAYGDMYFRQLASSYTLATVPLTYSSAVAPDSIRILISTGDANTITVGTSLLIDDVVMTGTATPARDAKHTDNLLAVYPNPSTGGKFALDARQQPALLNAAYTVTDITGRTVLQQAATTGASTRTIDLSNQPAGIYTLRVAAAEGSLVRRLIVR</sequence>
<dbReference type="EMBL" id="VTWU01000002">
    <property type="protein sequence ID" value="KAA9338177.1"/>
    <property type="molecule type" value="Genomic_DNA"/>
</dbReference>
<dbReference type="InterPro" id="IPR026444">
    <property type="entry name" value="Secre_tail"/>
</dbReference>
<dbReference type="NCBIfam" id="TIGR04183">
    <property type="entry name" value="Por_Secre_tail"/>
    <property type="match status" value="1"/>
</dbReference>
<name>A0A7L5A1K3_9BACT</name>
<dbReference type="Proteomes" id="UP000326380">
    <property type="component" value="Unassembled WGS sequence"/>
</dbReference>
<reference evidence="1 2" key="1">
    <citation type="submission" date="2019-09" db="EMBL/GenBank/DDBJ databases">
        <title>Genome sequence of Hymenobacter sp. M3.</title>
        <authorList>
            <person name="Srinivasan S."/>
        </authorList>
    </citation>
    <scope>NUCLEOTIDE SEQUENCE [LARGE SCALE GENOMIC DNA]</scope>
    <source>
        <strain evidence="1 2">M3</strain>
    </source>
</reference>
<organism evidence="1 2">
    <name type="scientific">Hymenobacter busanensis</name>
    <dbReference type="NCBI Taxonomy" id="2607656"/>
    <lineage>
        <taxon>Bacteria</taxon>
        <taxon>Pseudomonadati</taxon>
        <taxon>Bacteroidota</taxon>
        <taxon>Cytophagia</taxon>
        <taxon>Cytophagales</taxon>
        <taxon>Hymenobacteraceae</taxon>
        <taxon>Hymenobacter</taxon>
    </lineage>
</organism>
<dbReference type="RefSeq" id="WP_151077702.1">
    <property type="nucleotide sequence ID" value="NZ_CP047647.1"/>
</dbReference>
<accession>A0A7L5A1K3</accession>
<protein>
    <submittedName>
        <fullName evidence="1">T9SS type A sorting domain-containing protein</fullName>
    </submittedName>
</protein>
<dbReference type="Gene3D" id="2.60.120.890">
    <property type="entry name" value="BT2081, beta-jelly-roll domain"/>
    <property type="match status" value="1"/>
</dbReference>
<dbReference type="Pfam" id="PF18962">
    <property type="entry name" value="Por_Secre_tail"/>
    <property type="match status" value="1"/>
</dbReference>
<keyword evidence="2" id="KW-1185">Reference proteome</keyword>
<dbReference type="AlphaFoldDB" id="A0A7L5A1K3"/>
<gene>
    <name evidence="1" type="ORF">F0P96_04840</name>
</gene>